<keyword evidence="3" id="KW-1185">Reference proteome</keyword>
<dbReference type="InterPro" id="IPR037736">
    <property type="entry name" value="PSA3"/>
</dbReference>
<evidence type="ECO:0000313" key="2">
    <source>
        <dbReference type="EMBL" id="KAJ6798972.1"/>
    </source>
</evidence>
<organism evidence="2 3">
    <name type="scientific">Iris pallida</name>
    <name type="common">Sweet iris</name>
    <dbReference type="NCBI Taxonomy" id="29817"/>
    <lineage>
        <taxon>Eukaryota</taxon>
        <taxon>Viridiplantae</taxon>
        <taxon>Streptophyta</taxon>
        <taxon>Embryophyta</taxon>
        <taxon>Tracheophyta</taxon>
        <taxon>Spermatophyta</taxon>
        <taxon>Magnoliopsida</taxon>
        <taxon>Liliopsida</taxon>
        <taxon>Asparagales</taxon>
        <taxon>Iridaceae</taxon>
        <taxon>Iridoideae</taxon>
        <taxon>Irideae</taxon>
        <taxon>Iris</taxon>
    </lineage>
</organism>
<evidence type="ECO:0000256" key="1">
    <source>
        <dbReference type="SAM" id="Phobius"/>
    </source>
</evidence>
<keyword evidence="1" id="KW-0812">Transmembrane</keyword>
<protein>
    <submittedName>
        <fullName evidence="2">Uncharacterized protein</fullName>
    </submittedName>
</protein>
<dbReference type="PANTHER" id="PTHR36770">
    <property type="entry name" value="PHOTOSYSTEM I ASSEMBLY FACTOR PSA3, CHLOROPLASTIC"/>
    <property type="match status" value="1"/>
</dbReference>
<keyword evidence="1" id="KW-1133">Transmembrane helix</keyword>
<name>A0AAX6E4I0_IRIPA</name>
<evidence type="ECO:0000313" key="3">
    <source>
        <dbReference type="Proteomes" id="UP001140949"/>
    </source>
</evidence>
<feature type="transmembrane region" description="Helical" evidence="1">
    <location>
        <begin position="117"/>
        <end position="140"/>
    </location>
</feature>
<comment type="caution">
    <text evidence="2">The sequence shown here is derived from an EMBL/GenBank/DDBJ whole genome shotgun (WGS) entry which is preliminary data.</text>
</comment>
<dbReference type="PANTHER" id="PTHR36770:SF1">
    <property type="entry name" value="PHOTOSYSTEM I ASSEMBLY FACTOR PSA3, CHLOROPLASTIC"/>
    <property type="match status" value="1"/>
</dbReference>
<keyword evidence="1" id="KW-0472">Membrane</keyword>
<dbReference type="EMBL" id="JANAVB010040087">
    <property type="protein sequence ID" value="KAJ6798972.1"/>
    <property type="molecule type" value="Genomic_DNA"/>
</dbReference>
<reference evidence="2" key="1">
    <citation type="journal article" date="2023" name="GigaByte">
        <title>Genome assembly of the bearded iris, Iris pallida Lam.</title>
        <authorList>
            <person name="Bruccoleri R.E."/>
            <person name="Oakeley E.J."/>
            <person name="Faust A.M.E."/>
            <person name="Altorfer M."/>
            <person name="Dessus-Babus S."/>
            <person name="Burckhardt D."/>
            <person name="Oertli M."/>
            <person name="Naumann U."/>
            <person name="Petersen F."/>
            <person name="Wong J."/>
        </authorList>
    </citation>
    <scope>NUCLEOTIDE SEQUENCE</scope>
    <source>
        <strain evidence="2">GSM-AAB239-AS_SAM_17_03QT</strain>
    </source>
</reference>
<gene>
    <name evidence="2" type="ORF">M6B38_209570</name>
</gene>
<dbReference type="GO" id="GO:0048564">
    <property type="term" value="P:photosystem I assembly"/>
    <property type="evidence" value="ECO:0007669"/>
    <property type="project" value="InterPro"/>
</dbReference>
<accession>A0AAX6E4I0</accession>
<reference evidence="2" key="2">
    <citation type="submission" date="2023-04" db="EMBL/GenBank/DDBJ databases">
        <authorList>
            <person name="Bruccoleri R.E."/>
            <person name="Oakeley E.J."/>
            <person name="Faust A.-M."/>
            <person name="Dessus-Babus S."/>
            <person name="Altorfer M."/>
            <person name="Burckhardt D."/>
            <person name="Oertli M."/>
            <person name="Naumann U."/>
            <person name="Petersen F."/>
            <person name="Wong J."/>
        </authorList>
    </citation>
    <scope>NUCLEOTIDE SEQUENCE</scope>
    <source>
        <strain evidence="2">GSM-AAB239-AS_SAM_17_03QT</strain>
        <tissue evidence="2">Leaf</tissue>
    </source>
</reference>
<dbReference type="Proteomes" id="UP001140949">
    <property type="component" value="Unassembled WGS sequence"/>
</dbReference>
<proteinExistence type="predicted"/>
<dbReference type="AlphaFoldDB" id="A0AAX6E4I0"/>
<sequence length="153" mass="17725">MMNAAREKRAKIRAPNPEIPMALRVEKAMEGIYICCFGRDPIEEEDVRLLNIMLSAVFPSVDESDIDRIVTTMAKQVADGERATSYPEPKALSKEAVQRQMRIFSFFNRIAITQADIHLLIGFYQFTLFSKLLFCTRFFLSLKHKQGWSRKSW</sequence>